<evidence type="ECO:0000256" key="1">
    <source>
        <dbReference type="SAM" id="MobiDB-lite"/>
    </source>
</evidence>
<protein>
    <submittedName>
        <fullName evidence="2">Uncharacterized protein</fullName>
    </submittedName>
</protein>
<dbReference type="EMBL" id="JAQQBZ010000014">
    <property type="protein sequence ID" value="MFM0595336.1"/>
    <property type="molecule type" value="Genomic_DNA"/>
</dbReference>
<dbReference type="RefSeq" id="WP_408214695.1">
    <property type="nucleotide sequence ID" value="NZ_JAQQBZ010000014.1"/>
</dbReference>
<accession>A0ABW9DAR5</accession>
<evidence type="ECO:0000313" key="2">
    <source>
        <dbReference type="EMBL" id="MFM0595336.1"/>
    </source>
</evidence>
<keyword evidence="3" id="KW-1185">Reference proteome</keyword>
<feature type="region of interest" description="Disordered" evidence="1">
    <location>
        <begin position="76"/>
        <end position="113"/>
    </location>
</feature>
<reference evidence="2 3" key="1">
    <citation type="journal article" date="2024" name="Chem. Sci.">
        <title>Discovery of megapolipeptins by genome mining of a Burkholderiales bacteria collection.</title>
        <authorList>
            <person name="Paulo B.S."/>
            <person name="Recchia M.J.J."/>
            <person name="Lee S."/>
            <person name="Fergusson C.H."/>
            <person name="Romanowski S.B."/>
            <person name="Hernandez A."/>
            <person name="Krull N."/>
            <person name="Liu D.Y."/>
            <person name="Cavanagh H."/>
            <person name="Bos A."/>
            <person name="Gray C.A."/>
            <person name="Murphy B.T."/>
            <person name="Linington R.G."/>
            <person name="Eustaquio A.S."/>
        </authorList>
    </citation>
    <scope>NUCLEOTIDE SEQUENCE [LARGE SCALE GENOMIC DNA]</scope>
    <source>
        <strain evidence="2 3">RL17-335-BIF-A</strain>
    </source>
</reference>
<dbReference type="Proteomes" id="UP001629367">
    <property type="component" value="Unassembled WGS sequence"/>
</dbReference>
<proteinExistence type="predicted"/>
<evidence type="ECO:0000313" key="3">
    <source>
        <dbReference type="Proteomes" id="UP001629367"/>
    </source>
</evidence>
<gene>
    <name evidence="2" type="ORF">PQQ68_20135</name>
</gene>
<comment type="caution">
    <text evidence="2">The sequence shown here is derived from an EMBL/GenBank/DDBJ whole genome shotgun (WGS) entry which is preliminary data.</text>
</comment>
<feature type="compositionally biased region" description="Low complexity" evidence="1">
    <location>
        <begin position="91"/>
        <end position="105"/>
    </location>
</feature>
<organism evidence="2 3">
    <name type="scientific">Paraburkholderia dilworthii</name>
    <dbReference type="NCBI Taxonomy" id="948106"/>
    <lineage>
        <taxon>Bacteria</taxon>
        <taxon>Pseudomonadati</taxon>
        <taxon>Pseudomonadota</taxon>
        <taxon>Betaproteobacteria</taxon>
        <taxon>Burkholderiales</taxon>
        <taxon>Burkholderiaceae</taxon>
        <taxon>Paraburkholderia</taxon>
    </lineage>
</organism>
<sequence length="113" mass="11427">MATKNVLVRILQSIRIHATDYLCNDVVSMPAKLAAVHEKAGAVDSDLDSIAYARDELGAVPKEHVVPEGAAVLPADGQSADAGVASPPVSAEGAQNGQTGAQGQASLVDPAAQ</sequence>
<name>A0ABW9DAR5_9BURK</name>